<gene>
    <name evidence="7" type="ORF">OA50_03478</name>
</gene>
<dbReference type="AlphaFoldDB" id="A0A0B3S581"/>
<dbReference type="PANTHER" id="PTHR10996:SF178">
    <property type="entry name" value="2-HYDROXYACID DEHYDROGENASE YGL185C-RELATED"/>
    <property type="match status" value="1"/>
</dbReference>
<dbReference type="Pfam" id="PF02826">
    <property type="entry name" value="2-Hacid_dh_C"/>
    <property type="match status" value="1"/>
</dbReference>
<dbReference type="GO" id="GO:0030267">
    <property type="term" value="F:glyoxylate reductase (NADPH) activity"/>
    <property type="evidence" value="ECO:0007669"/>
    <property type="project" value="TreeGrafter"/>
</dbReference>
<evidence type="ECO:0000313" key="8">
    <source>
        <dbReference type="Proteomes" id="UP000030960"/>
    </source>
</evidence>
<dbReference type="GO" id="GO:0005829">
    <property type="term" value="C:cytosol"/>
    <property type="evidence" value="ECO:0007669"/>
    <property type="project" value="TreeGrafter"/>
</dbReference>
<name>A0A0B3S581_9RHOB</name>
<dbReference type="CDD" id="cd12156">
    <property type="entry name" value="HPPR"/>
    <property type="match status" value="1"/>
</dbReference>
<dbReference type="EMBL" id="JSUQ01000014">
    <property type="protein sequence ID" value="KHQ51841.1"/>
    <property type="molecule type" value="Genomic_DNA"/>
</dbReference>
<dbReference type="InterPro" id="IPR006139">
    <property type="entry name" value="D-isomer_2_OHA_DH_cat_dom"/>
</dbReference>
<feature type="domain" description="D-isomer specific 2-hydroxyacid dehydrogenase NAD-binding" evidence="6">
    <location>
        <begin position="109"/>
        <end position="281"/>
    </location>
</feature>
<dbReference type="SUPFAM" id="SSF51735">
    <property type="entry name" value="NAD(P)-binding Rossmann-fold domains"/>
    <property type="match status" value="1"/>
</dbReference>
<feature type="domain" description="D-isomer specific 2-hydroxyacid dehydrogenase catalytic" evidence="5">
    <location>
        <begin position="6"/>
        <end position="312"/>
    </location>
</feature>
<keyword evidence="2 4" id="KW-0560">Oxidoreductase</keyword>
<comment type="similarity">
    <text evidence="4">Belongs to the D-isomer specific 2-hydroxyacid dehydrogenase family.</text>
</comment>
<accession>A0A0B3S581</accession>
<reference evidence="7 8" key="1">
    <citation type="submission" date="2014-10" db="EMBL/GenBank/DDBJ databases">
        <title>Genome sequence of Ponticoccus sp. strain UMTAT08 isolated from clonal culture of toxic dinoflagellate Alexandrium tamiyavanichii.</title>
        <authorList>
            <person name="Gan H.Y."/>
            <person name="Muhd D.-D."/>
            <person name="Mohd Noor M.E."/>
            <person name="Yeong Y.S."/>
            <person name="Usup G."/>
        </authorList>
    </citation>
    <scope>NUCLEOTIDE SEQUENCE [LARGE SCALE GENOMIC DNA]</scope>
    <source>
        <strain evidence="7 8">UMTAT08</strain>
    </source>
</reference>
<dbReference type="FunFam" id="3.40.50.720:FF:000213">
    <property type="entry name" value="Putative 2-hydroxyacid dehydrogenase"/>
    <property type="match status" value="1"/>
</dbReference>
<evidence type="ECO:0000313" key="7">
    <source>
        <dbReference type="EMBL" id="KHQ51841.1"/>
    </source>
</evidence>
<dbReference type="STRING" id="561184.SAMN05216376_104350"/>
<dbReference type="PANTHER" id="PTHR10996">
    <property type="entry name" value="2-HYDROXYACID DEHYDROGENASE-RELATED"/>
    <property type="match status" value="1"/>
</dbReference>
<proteinExistence type="inferred from homology"/>
<dbReference type="OrthoDB" id="9793626at2"/>
<evidence type="ECO:0000259" key="5">
    <source>
        <dbReference type="Pfam" id="PF00389"/>
    </source>
</evidence>
<dbReference type="PATRIC" id="fig|1515334.3.peg.3494"/>
<dbReference type="InterPro" id="IPR006140">
    <property type="entry name" value="D-isomer_DH_NAD-bd"/>
</dbReference>
<organism evidence="7 8">
    <name type="scientific">Mameliella alba</name>
    <dbReference type="NCBI Taxonomy" id="561184"/>
    <lineage>
        <taxon>Bacteria</taxon>
        <taxon>Pseudomonadati</taxon>
        <taxon>Pseudomonadota</taxon>
        <taxon>Alphaproteobacteria</taxon>
        <taxon>Rhodobacterales</taxon>
        <taxon>Roseobacteraceae</taxon>
        <taxon>Mameliella</taxon>
    </lineage>
</organism>
<keyword evidence="8" id="KW-1185">Reference proteome</keyword>
<dbReference type="SUPFAM" id="SSF52283">
    <property type="entry name" value="Formate/glycerate dehydrogenase catalytic domain-like"/>
    <property type="match status" value="1"/>
</dbReference>
<dbReference type="Gene3D" id="3.40.50.720">
    <property type="entry name" value="NAD(P)-binding Rossmann-like Domain"/>
    <property type="match status" value="2"/>
</dbReference>
<dbReference type="InterPro" id="IPR050223">
    <property type="entry name" value="D-isomer_2-hydroxyacid_DH"/>
</dbReference>
<sequence length="320" mass="34122">MSKEDVLVLYPARPKAMEQLEAAYTLHRLDEAEDKAGFLAEHGPRCRGIVTNGHAALTRADLEHLPNLEIVCCSSAGFESIDDAALREKGIALTNSSDALCDDVADTAVMLTLACRRDLVAAHDYVKSGDWGRKGMYPLLSALKGKKVGIAGLGTIGKAIASRLTPFRVCLGYHSRRPKPVDHAYFETVTELARWADILIVIVPGGPETEGMINAEVLEALGPQGTLINVARGSVVNEADLIAALTSGTLGNAGLDVYLNEPNPDPALTALPNVTLYPHHASGTVETRDAMAQTVVDNLRAHFAGEPLLNPVYTLPESVA</sequence>
<protein>
    <submittedName>
        <fullName evidence="7">D-3-phosphoglycerate dehydrogenase</fullName>
        <ecNumber evidence="7">1.1.1.95</ecNumber>
    </submittedName>
</protein>
<dbReference type="InterPro" id="IPR036291">
    <property type="entry name" value="NAD(P)-bd_dom_sf"/>
</dbReference>
<dbReference type="GO" id="GO:0016618">
    <property type="term" value="F:hydroxypyruvate reductase [NAD(P)H] activity"/>
    <property type="evidence" value="ECO:0007669"/>
    <property type="project" value="TreeGrafter"/>
</dbReference>
<comment type="caution">
    <text evidence="7">The sequence shown here is derived from an EMBL/GenBank/DDBJ whole genome shotgun (WGS) entry which is preliminary data.</text>
</comment>
<dbReference type="GO" id="GO:0051287">
    <property type="term" value="F:NAD binding"/>
    <property type="evidence" value="ECO:0007669"/>
    <property type="project" value="InterPro"/>
</dbReference>
<evidence type="ECO:0000256" key="2">
    <source>
        <dbReference type="ARBA" id="ARBA00023002"/>
    </source>
</evidence>
<dbReference type="Pfam" id="PF00389">
    <property type="entry name" value="2-Hacid_dh"/>
    <property type="match status" value="1"/>
</dbReference>
<evidence type="ECO:0000259" key="6">
    <source>
        <dbReference type="Pfam" id="PF02826"/>
    </source>
</evidence>
<dbReference type="Proteomes" id="UP000030960">
    <property type="component" value="Unassembled WGS sequence"/>
</dbReference>
<dbReference type="RefSeq" id="WP_043143964.1">
    <property type="nucleotide sequence ID" value="NZ_JSUQ01000014.1"/>
</dbReference>
<evidence type="ECO:0000256" key="3">
    <source>
        <dbReference type="ARBA" id="ARBA00023027"/>
    </source>
</evidence>
<dbReference type="EC" id="1.1.1.95" evidence="7"/>
<keyword evidence="3" id="KW-0520">NAD</keyword>
<evidence type="ECO:0000256" key="1">
    <source>
        <dbReference type="ARBA" id="ARBA00022857"/>
    </source>
</evidence>
<dbReference type="GO" id="GO:0004617">
    <property type="term" value="F:phosphoglycerate dehydrogenase activity"/>
    <property type="evidence" value="ECO:0007669"/>
    <property type="project" value="UniProtKB-EC"/>
</dbReference>
<evidence type="ECO:0000256" key="4">
    <source>
        <dbReference type="RuleBase" id="RU003719"/>
    </source>
</evidence>
<keyword evidence="1" id="KW-0521">NADP</keyword>